<dbReference type="InterPro" id="IPR023210">
    <property type="entry name" value="NADP_OxRdtase_dom"/>
</dbReference>
<dbReference type="Pfam" id="PF00248">
    <property type="entry name" value="Aldo_ket_red"/>
    <property type="match status" value="1"/>
</dbReference>
<dbReference type="Gene3D" id="3.20.20.100">
    <property type="entry name" value="NADP-dependent oxidoreductase domain"/>
    <property type="match status" value="1"/>
</dbReference>
<dbReference type="GO" id="GO:0005737">
    <property type="term" value="C:cytoplasm"/>
    <property type="evidence" value="ECO:0007669"/>
    <property type="project" value="TreeGrafter"/>
</dbReference>
<dbReference type="OrthoDB" id="9773828at2"/>
<evidence type="ECO:0000259" key="2">
    <source>
        <dbReference type="Pfam" id="PF00248"/>
    </source>
</evidence>
<dbReference type="EMBL" id="FNZA01000001">
    <property type="protein sequence ID" value="SEI69836.1"/>
    <property type="molecule type" value="Genomic_DNA"/>
</dbReference>
<keyword evidence="1" id="KW-0560">Oxidoreductase</keyword>
<proteinExistence type="predicted"/>
<accession>A0A1H6SSH1</accession>
<evidence type="ECO:0000313" key="3">
    <source>
        <dbReference type="EMBL" id="SEI69836.1"/>
    </source>
</evidence>
<dbReference type="InterPro" id="IPR036812">
    <property type="entry name" value="NAD(P)_OxRdtase_dom_sf"/>
</dbReference>
<dbReference type="RefSeq" id="WP_092262844.1">
    <property type="nucleotide sequence ID" value="NZ_FNZA01000001.1"/>
</dbReference>
<evidence type="ECO:0000256" key="1">
    <source>
        <dbReference type="ARBA" id="ARBA00023002"/>
    </source>
</evidence>
<dbReference type="CDD" id="cd19088">
    <property type="entry name" value="AKR_AKR13B1"/>
    <property type="match status" value="1"/>
</dbReference>
<dbReference type="PANTHER" id="PTHR43625">
    <property type="entry name" value="AFLATOXIN B1 ALDEHYDE REDUCTASE"/>
    <property type="match status" value="1"/>
</dbReference>
<dbReference type="Proteomes" id="UP000199223">
    <property type="component" value="Unassembled WGS sequence"/>
</dbReference>
<evidence type="ECO:0000313" key="4">
    <source>
        <dbReference type="Proteomes" id="UP000199223"/>
    </source>
</evidence>
<dbReference type="STRING" id="856736.SAMN04488058_101375"/>
<dbReference type="AlphaFoldDB" id="A0A1H6SSH1"/>
<dbReference type="PANTHER" id="PTHR43625:SF40">
    <property type="entry name" value="ALDO-KETO REDUCTASE YAKC [NADP(+)]"/>
    <property type="match status" value="1"/>
</dbReference>
<dbReference type="InterPro" id="IPR050791">
    <property type="entry name" value="Aldo-Keto_reductase"/>
</dbReference>
<dbReference type="SUPFAM" id="SSF51430">
    <property type="entry name" value="NAD(P)-linked oxidoreductase"/>
    <property type="match status" value="1"/>
</dbReference>
<dbReference type="PRINTS" id="PR00069">
    <property type="entry name" value="ALDKETRDTASE"/>
</dbReference>
<feature type="domain" description="NADP-dependent oxidoreductase" evidence="2">
    <location>
        <begin position="24"/>
        <end position="286"/>
    </location>
</feature>
<keyword evidence="4" id="KW-1185">Reference proteome</keyword>
<dbReference type="InterPro" id="IPR020471">
    <property type="entry name" value="AKR"/>
</dbReference>
<protein>
    <submittedName>
        <fullName evidence="3">Predicted oxidoreductase</fullName>
    </submittedName>
</protein>
<sequence>MTHDSLSAAPSGTFQIGGELSVTRLGFGAMRITGDGVWGDPADPEGALATLRRLPELGVNFIDTADSYGPAVSEELIREALHPYDSVIVATKGGLTRTGPNKWPPCGRPEYLIQQAHISRRRLGVDRIDLWQLHRIDPQVPRDEQFGAIRQLMDDGVIRFAGLSEVNVEETEAARRVFPVATVQNLYNLTNRKSEEVLDYCERENIGFIPWYPLAAGSLAREGGVLAGIAGRLGATPSQVALAWVLRRSPVMLPIPGTGKVRHLEENVAAASLTLSDEDFQALDEVGRQEWHRTLQAD</sequence>
<name>A0A1H6SSH1_9DEIO</name>
<reference evidence="4" key="1">
    <citation type="submission" date="2016-10" db="EMBL/GenBank/DDBJ databases">
        <authorList>
            <person name="Varghese N."/>
            <person name="Submissions S."/>
        </authorList>
    </citation>
    <scope>NUCLEOTIDE SEQUENCE [LARGE SCALE GENOMIC DNA]</scope>
    <source>
        <strain evidence="4">CGMCC 1.10218</strain>
    </source>
</reference>
<dbReference type="GO" id="GO:0016491">
    <property type="term" value="F:oxidoreductase activity"/>
    <property type="evidence" value="ECO:0007669"/>
    <property type="project" value="UniProtKB-KW"/>
</dbReference>
<organism evidence="3 4">
    <name type="scientific">Deinococcus reticulitermitis</name>
    <dbReference type="NCBI Taxonomy" id="856736"/>
    <lineage>
        <taxon>Bacteria</taxon>
        <taxon>Thermotogati</taxon>
        <taxon>Deinococcota</taxon>
        <taxon>Deinococci</taxon>
        <taxon>Deinococcales</taxon>
        <taxon>Deinococcaceae</taxon>
        <taxon>Deinococcus</taxon>
    </lineage>
</organism>
<gene>
    <name evidence="3" type="ORF">SAMN04488058_101375</name>
</gene>